<dbReference type="SUPFAM" id="SSF89360">
    <property type="entry name" value="HesB-like domain"/>
    <property type="match status" value="1"/>
</dbReference>
<dbReference type="KEGG" id="pib:BBD41_25100"/>
<organism evidence="2">
    <name type="scientific">Paenibacillus ihbetae</name>
    <dbReference type="NCBI Taxonomy" id="1870820"/>
    <lineage>
        <taxon>Bacteria</taxon>
        <taxon>Bacillati</taxon>
        <taxon>Bacillota</taxon>
        <taxon>Bacilli</taxon>
        <taxon>Bacillales</taxon>
        <taxon>Paenibacillaceae</taxon>
        <taxon>Paenibacillus</taxon>
    </lineage>
</organism>
<keyword evidence="4" id="KW-1185">Reference proteome</keyword>
<proteinExistence type="inferred from homology"/>
<gene>
    <name evidence="3" type="ORF">BBD40_10440</name>
    <name evidence="2" type="ORF">BBD41_25100</name>
</gene>
<reference evidence="2" key="1">
    <citation type="submission" date="2016-08" db="EMBL/GenBank/DDBJ databases">
        <title>Complete Genome Seqeunce of Paenibacillus sp. nov. IHBB 9852 from high altitute lake of Indian trans-Himalayas.</title>
        <authorList>
            <person name="Kiran S."/>
            <person name="Swarnkar M.K."/>
            <person name="Rana A."/>
            <person name="Tewari R."/>
            <person name="Gulati A."/>
        </authorList>
    </citation>
    <scope>NUCLEOTIDE SEQUENCE [LARGE SCALE GENOMIC DNA]</scope>
    <source>
        <strain evidence="2">IHBB 9852</strain>
    </source>
</reference>
<evidence type="ECO:0008006" key="5">
    <source>
        <dbReference type="Google" id="ProtNLM"/>
    </source>
</evidence>
<comment type="similarity">
    <text evidence="1">Belongs to the HesB/IscA family.</text>
</comment>
<accession>A0A1B2E6Q4</accession>
<dbReference type="EMBL" id="CP016809">
    <property type="protein sequence ID" value="ANY75587.1"/>
    <property type="molecule type" value="Genomic_DNA"/>
</dbReference>
<reference evidence="3 4" key="2">
    <citation type="submission" date="2016-12" db="EMBL/GenBank/DDBJ databases">
        <title>Genome sequencing and description of Paenibacillus sp. nov. from high altitude lake in the Indian Trans- Himalayas.</title>
        <authorList>
            <person name="Kiran S."/>
            <person name="Swarnkar M.K."/>
            <person name="Rana A."/>
            <person name="Tewari R."/>
            <person name="Gulati A."/>
        </authorList>
    </citation>
    <scope>NUCLEOTIDE SEQUENCE [LARGE SCALE GENOMIC DNA]</scope>
    <source>
        <strain evidence="3 4">IHBB 9951</strain>
    </source>
</reference>
<dbReference type="AlphaFoldDB" id="A0A1B2E6Q4"/>
<name>A0A1B2E6Q4_9BACL</name>
<dbReference type="Proteomes" id="UP000189059">
    <property type="component" value="Unassembled WGS sequence"/>
</dbReference>
<dbReference type="PIRSF" id="PIRSF034852">
    <property type="entry name" value="UCP034852"/>
    <property type="match status" value="1"/>
</dbReference>
<evidence type="ECO:0000313" key="2">
    <source>
        <dbReference type="EMBL" id="ANY75587.1"/>
    </source>
</evidence>
<protein>
    <recommendedName>
        <fullName evidence="5">HesB/YadR/YfhF family protein</fullName>
    </recommendedName>
</protein>
<evidence type="ECO:0000313" key="3">
    <source>
        <dbReference type="EMBL" id="OOC62238.1"/>
    </source>
</evidence>
<dbReference type="OrthoDB" id="1645729at2"/>
<dbReference type="InterPro" id="IPR035903">
    <property type="entry name" value="HesB-like_dom_sf"/>
</dbReference>
<dbReference type="InterPro" id="IPR008326">
    <property type="entry name" value="PdhI-like"/>
</dbReference>
<evidence type="ECO:0000313" key="4">
    <source>
        <dbReference type="Proteomes" id="UP000189059"/>
    </source>
</evidence>
<dbReference type="EMBL" id="MRVI01000001">
    <property type="protein sequence ID" value="OOC62238.1"/>
    <property type="molecule type" value="Genomic_DNA"/>
</dbReference>
<sequence length="101" mass="11742">MQIQVSDEAARWYRKELDLQPGTYVRFFPRYSSGGGLHPGFSLGISVEEPRSPGLTEQSEEVTFYMEEQDLWYLKGYTLHVTYEESQDDISYIYEEEGAVN</sequence>
<dbReference type="RefSeq" id="WP_077567037.1">
    <property type="nucleotide sequence ID" value="NZ_CP016809.1"/>
</dbReference>
<evidence type="ECO:0000256" key="1">
    <source>
        <dbReference type="ARBA" id="ARBA00006718"/>
    </source>
</evidence>